<dbReference type="EMBL" id="CM002876">
    <property type="protein sequence ID" value="KFK25529.1"/>
    <property type="molecule type" value="Genomic_DNA"/>
</dbReference>
<proteinExistence type="inferred from homology"/>
<evidence type="ECO:0000256" key="1">
    <source>
        <dbReference type="ARBA" id="ARBA00010343"/>
    </source>
</evidence>
<dbReference type="GO" id="GO:0030527">
    <property type="term" value="F:structural constituent of chromatin"/>
    <property type="evidence" value="ECO:0007669"/>
    <property type="project" value="InterPro"/>
</dbReference>
<dbReference type="SUPFAM" id="SSF47113">
    <property type="entry name" value="Histone-fold"/>
    <property type="match status" value="1"/>
</dbReference>
<dbReference type="GO" id="GO:0000786">
    <property type="term" value="C:nucleosome"/>
    <property type="evidence" value="ECO:0007669"/>
    <property type="project" value="InterPro"/>
</dbReference>
<sequence length="75" mass="8691">MDMTNQETCTKNPYRFRPGTTSLGEIIKYQKSTKPVIKKPPFQRLDTNLCTLHAKESKQSLPKDIQLARRIRGEN</sequence>
<reference evidence="4" key="1">
    <citation type="journal article" date="2015" name="Nat. Plants">
        <title>Genome expansion of Arabis alpina linked with retrotransposition and reduced symmetric DNA methylation.</title>
        <authorList>
            <person name="Willing E.M."/>
            <person name="Rawat V."/>
            <person name="Mandakova T."/>
            <person name="Maumus F."/>
            <person name="James G.V."/>
            <person name="Nordstroem K.J."/>
            <person name="Becker C."/>
            <person name="Warthmann N."/>
            <person name="Chica C."/>
            <person name="Szarzynska B."/>
            <person name="Zytnicki M."/>
            <person name="Albani M.C."/>
            <person name="Kiefer C."/>
            <person name="Bergonzi S."/>
            <person name="Castaings L."/>
            <person name="Mateos J.L."/>
            <person name="Berns M.C."/>
            <person name="Bujdoso N."/>
            <person name="Piofczyk T."/>
            <person name="de Lorenzo L."/>
            <person name="Barrero-Sicilia C."/>
            <person name="Mateos I."/>
            <person name="Piednoel M."/>
            <person name="Hagmann J."/>
            <person name="Chen-Min-Tao R."/>
            <person name="Iglesias-Fernandez R."/>
            <person name="Schuster S.C."/>
            <person name="Alonso-Blanco C."/>
            <person name="Roudier F."/>
            <person name="Carbonero P."/>
            <person name="Paz-Ares J."/>
            <person name="Davis S.J."/>
            <person name="Pecinka A."/>
            <person name="Quesneville H."/>
            <person name="Colot V."/>
            <person name="Lysak M.A."/>
            <person name="Weigel D."/>
            <person name="Coupland G."/>
            <person name="Schneeberger K."/>
        </authorList>
    </citation>
    <scope>NUCLEOTIDE SEQUENCE [LARGE SCALE GENOMIC DNA]</scope>
    <source>
        <strain evidence="4">cv. Pajares</strain>
    </source>
</reference>
<organism evidence="3 4">
    <name type="scientific">Arabis alpina</name>
    <name type="common">Alpine rock-cress</name>
    <dbReference type="NCBI Taxonomy" id="50452"/>
    <lineage>
        <taxon>Eukaryota</taxon>
        <taxon>Viridiplantae</taxon>
        <taxon>Streptophyta</taxon>
        <taxon>Embryophyta</taxon>
        <taxon>Tracheophyta</taxon>
        <taxon>Spermatophyta</taxon>
        <taxon>Magnoliopsida</taxon>
        <taxon>eudicotyledons</taxon>
        <taxon>Gunneridae</taxon>
        <taxon>Pentapetalae</taxon>
        <taxon>rosids</taxon>
        <taxon>malvids</taxon>
        <taxon>Brassicales</taxon>
        <taxon>Brassicaceae</taxon>
        <taxon>Arabideae</taxon>
        <taxon>Arabis</taxon>
    </lineage>
</organism>
<name>A0A087G6M7_ARAAL</name>
<dbReference type="InterPro" id="IPR009072">
    <property type="entry name" value="Histone-fold"/>
</dbReference>
<evidence type="ECO:0000256" key="2">
    <source>
        <dbReference type="ARBA" id="ARBA00022990"/>
    </source>
</evidence>
<dbReference type="Gramene" id="KFK25529">
    <property type="protein sequence ID" value="KFK25529"/>
    <property type="gene ID" value="AALP_AA8G126900"/>
</dbReference>
<dbReference type="Proteomes" id="UP000029120">
    <property type="component" value="Chromosome 8"/>
</dbReference>
<dbReference type="AlphaFoldDB" id="A0A087G6M7"/>
<gene>
    <name evidence="3" type="ordered locus">AALP_Aa8g126900</name>
</gene>
<comment type="similarity">
    <text evidence="1">Belongs to the histone H3 family.</text>
</comment>
<dbReference type="InterPro" id="IPR000164">
    <property type="entry name" value="Histone_H3/CENP-A"/>
</dbReference>
<dbReference type="PRINTS" id="PR00622">
    <property type="entry name" value="HISTONEH3"/>
</dbReference>
<evidence type="ECO:0000313" key="4">
    <source>
        <dbReference type="Proteomes" id="UP000029120"/>
    </source>
</evidence>
<dbReference type="Gene3D" id="1.10.20.10">
    <property type="entry name" value="Histone, subunit A"/>
    <property type="match status" value="2"/>
</dbReference>
<dbReference type="GO" id="GO:0046982">
    <property type="term" value="F:protein heterodimerization activity"/>
    <property type="evidence" value="ECO:0007669"/>
    <property type="project" value="InterPro"/>
</dbReference>
<dbReference type="eggNOG" id="KOG1745">
    <property type="taxonomic scope" value="Eukaryota"/>
</dbReference>
<dbReference type="SMART" id="SM00428">
    <property type="entry name" value="H3"/>
    <property type="match status" value="1"/>
</dbReference>
<dbReference type="PANTHER" id="PTHR11426">
    <property type="entry name" value="HISTONE H3"/>
    <property type="match status" value="1"/>
</dbReference>
<keyword evidence="2" id="KW-0007">Acetylation</keyword>
<dbReference type="GO" id="GO:0003677">
    <property type="term" value="F:DNA binding"/>
    <property type="evidence" value="ECO:0007669"/>
    <property type="project" value="InterPro"/>
</dbReference>
<accession>A0A087G6M7</accession>
<protein>
    <submittedName>
        <fullName evidence="3">Uncharacterized protein</fullName>
    </submittedName>
</protein>
<keyword evidence="4" id="KW-1185">Reference proteome</keyword>
<evidence type="ECO:0000313" key="3">
    <source>
        <dbReference type="EMBL" id="KFK25529.1"/>
    </source>
</evidence>
<dbReference type="OrthoDB" id="842664at2759"/>